<dbReference type="PANTHER" id="PTHR11102:SF160">
    <property type="entry name" value="ERAD-ASSOCIATED E3 UBIQUITIN-PROTEIN LIGASE COMPONENT HRD3"/>
    <property type="match status" value="1"/>
</dbReference>
<dbReference type="SUPFAM" id="SSF81901">
    <property type="entry name" value="HCP-like"/>
    <property type="match status" value="3"/>
</dbReference>
<sequence length="963" mass="107884">MAQLIDNAKSGNTELQYYLGTLYENARFTSKDQLKAIEWYRLAAQNGSEKGQESLIRMLNGRSEYANLTLYAELGDYYQQGLYVPKDNKKALEIYLHAATRSGDDVKQKLIKLLNELSNAQCSEKPSDDCEQLRAEAQYQLALLYRNGQYLDEDAAKSQQLFQQAATKGHDGAIIKLASNLIGSENTDWVQVRSLLDSVKQHSKWSAATLAILNYNGQGGPVDKEKALHLYELSADLGDEKSANFAFYLHQQEEIPGTKKEKAGHYLWIAAQKDFEKTRARLAQSYLFGSYGIPIDYSAAAKWGRITSDITSAWLCKEAYFPNVPQDCINRSIAKMVRQEHPYALFLMGQIYAEGPDNHNKIDRAISLYKSAISHGEYAAKLALAELYLDGKTGPNDKEKGLTLLREMQNDSEPGAAQLLAKLAFEEKDYSQALRLSLQAEQEQYVGRDTYYHLYRLYSGELGIPKDHVKAAHYFALALEEQNKYAIYDKAITILDKINDPLITPASQHQVNDDAAKDQTPAAIEMLKLSASLNHIPAMLRLAAYYTAEHQTQQADVWTLEAAAHGDINSQKAIGSLFENKQTLTAAAYARYWYGQAENQGDSEATQWMAKFGTGNIAVDKDGKYCDDTEYGYCYSRATSKNPVKYFKQNDSRNEYKLQLFADGSVTFSDNLQPHEYLLPHFKANVEQVWPTHCGFALQKSTGNGLLLFSRTNQFCQPPQDVIISAYQHGIKDVATSHSATSLLLNNGEIVSFGGAYNGGGLIIPAANNYEEFKTLEDELRIKRAVASDVTKVVGGVSSMAALKSDGSVYIWGDQGGYYSHKLPGKYQDIMANGYFDGYCSKDSLNKISCWSERSYNDQHPFPETMKQFSLVENAFMALSLDATGKLTAWPMFNLGSQYFRPYALPASLANFSWTQISKEQVTDGYVTVLTRSDGERFAVRFNSNQFAVLKFKPKKVKMMNAL</sequence>
<dbReference type="RefSeq" id="WP_047880284.1">
    <property type="nucleotide sequence ID" value="NZ_LDOT01000027.1"/>
</dbReference>
<dbReference type="Proteomes" id="UP000036097">
    <property type="component" value="Unassembled WGS sequence"/>
</dbReference>
<dbReference type="AlphaFoldDB" id="A0A0J1GVI8"/>
<dbReference type="STRING" id="1195763.ABT56_17945"/>
<dbReference type="PANTHER" id="PTHR11102">
    <property type="entry name" value="SEL-1-LIKE PROTEIN"/>
    <property type="match status" value="1"/>
</dbReference>
<keyword evidence="2" id="KW-1185">Reference proteome</keyword>
<dbReference type="Pfam" id="PF08238">
    <property type="entry name" value="Sel1"/>
    <property type="match status" value="8"/>
</dbReference>
<name>A0A0J1GVI8_9GAMM</name>
<accession>A0A0J1GVI8</accession>
<evidence type="ECO:0008006" key="3">
    <source>
        <dbReference type="Google" id="ProtNLM"/>
    </source>
</evidence>
<dbReference type="Gene3D" id="2.130.10.30">
    <property type="entry name" value="Regulator of chromosome condensation 1/beta-lactamase-inhibitor protein II"/>
    <property type="match status" value="1"/>
</dbReference>
<evidence type="ECO:0000313" key="1">
    <source>
        <dbReference type="EMBL" id="KLV03698.1"/>
    </source>
</evidence>
<gene>
    <name evidence="1" type="ORF">ABT56_17945</name>
</gene>
<dbReference type="PATRIC" id="fig|1195763.3.peg.3831"/>
<dbReference type="InterPro" id="IPR011990">
    <property type="entry name" value="TPR-like_helical_dom_sf"/>
</dbReference>
<dbReference type="EMBL" id="LDOT01000027">
    <property type="protein sequence ID" value="KLV03698.1"/>
    <property type="molecule type" value="Genomic_DNA"/>
</dbReference>
<protein>
    <recommendedName>
        <fullName evidence="3">Sel1 repeat family protein</fullName>
    </recommendedName>
</protein>
<dbReference type="SMART" id="SM00671">
    <property type="entry name" value="SEL1"/>
    <property type="match status" value="10"/>
</dbReference>
<dbReference type="InterPro" id="IPR050767">
    <property type="entry name" value="Sel1_AlgK"/>
</dbReference>
<comment type="caution">
    <text evidence="1">The sequence shown here is derived from an EMBL/GenBank/DDBJ whole genome shotgun (WGS) entry which is preliminary data.</text>
</comment>
<dbReference type="SUPFAM" id="SSF50985">
    <property type="entry name" value="RCC1/BLIP-II"/>
    <property type="match status" value="1"/>
</dbReference>
<reference evidence="1 2" key="1">
    <citation type="submission" date="2015-05" db="EMBL/GenBank/DDBJ databases">
        <title>Photobacterium galathea sp. nov.</title>
        <authorList>
            <person name="Machado H."/>
            <person name="Gram L."/>
        </authorList>
    </citation>
    <scope>NUCLEOTIDE SEQUENCE [LARGE SCALE GENOMIC DNA]</scope>
    <source>
        <strain evidence="1 2">CGMCC 1.12159</strain>
    </source>
</reference>
<organism evidence="1 2">
    <name type="scientific">Photobacterium aquae</name>
    <dbReference type="NCBI Taxonomy" id="1195763"/>
    <lineage>
        <taxon>Bacteria</taxon>
        <taxon>Pseudomonadati</taxon>
        <taxon>Pseudomonadota</taxon>
        <taxon>Gammaproteobacteria</taxon>
        <taxon>Vibrionales</taxon>
        <taxon>Vibrionaceae</taxon>
        <taxon>Photobacterium</taxon>
    </lineage>
</organism>
<dbReference type="InterPro" id="IPR006597">
    <property type="entry name" value="Sel1-like"/>
</dbReference>
<proteinExistence type="predicted"/>
<dbReference type="Gene3D" id="1.25.40.10">
    <property type="entry name" value="Tetratricopeptide repeat domain"/>
    <property type="match status" value="3"/>
</dbReference>
<dbReference type="InterPro" id="IPR009091">
    <property type="entry name" value="RCC1/BLIP-II"/>
</dbReference>
<evidence type="ECO:0000313" key="2">
    <source>
        <dbReference type="Proteomes" id="UP000036097"/>
    </source>
</evidence>